<evidence type="ECO:0000313" key="8">
    <source>
        <dbReference type="Proteomes" id="UP000624703"/>
    </source>
</evidence>
<name>A0A8J7MFT0_9BACT</name>
<sequence length="141" mass="15610">MLKWATCQLLLAGLAASWCVADELDTSIARGEKIYQQECLECHMDDGTGVPEVFPHLAGSATFAKSADRIIDSILAGNEGQLVLDGQNYTGLMLPVPLENAEILDLLRYIYASWYPQSKVKLDVKMIQLRRALAAEKKQEP</sequence>
<dbReference type="EMBL" id="JAENIM010000042">
    <property type="protein sequence ID" value="MBK1792005.1"/>
    <property type="molecule type" value="Genomic_DNA"/>
</dbReference>
<dbReference type="InterPro" id="IPR009056">
    <property type="entry name" value="Cyt_c-like_dom"/>
</dbReference>
<keyword evidence="2 4" id="KW-0479">Metal-binding</keyword>
<dbReference type="AlphaFoldDB" id="A0A8J7MFT0"/>
<keyword evidence="5" id="KW-0732">Signal</keyword>
<dbReference type="GO" id="GO:0046872">
    <property type="term" value="F:metal ion binding"/>
    <property type="evidence" value="ECO:0007669"/>
    <property type="project" value="UniProtKB-KW"/>
</dbReference>
<gene>
    <name evidence="7" type="ORF">JIN82_12665</name>
</gene>
<dbReference type="InterPro" id="IPR036909">
    <property type="entry name" value="Cyt_c-like_dom_sf"/>
</dbReference>
<organism evidence="7 8">
    <name type="scientific">Persicirhabdus sediminis</name>
    <dbReference type="NCBI Taxonomy" id="454144"/>
    <lineage>
        <taxon>Bacteria</taxon>
        <taxon>Pseudomonadati</taxon>
        <taxon>Verrucomicrobiota</taxon>
        <taxon>Verrucomicrobiia</taxon>
        <taxon>Verrucomicrobiales</taxon>
        <taxon>Verrucomicrobiaceae</taxon>
        <taxon>Persicirhabdus</taxon>
    </lineage>
</organism>
<dbReference type="Proteomes" id="UP000624703">
    <property type="component" value="Unassembled WGS sequence"/>
</dbReference>
<keyword evidence="8" id="KW-1185">Reference proteome</keyword>
<dbReference type="InterPro" id="IPR051459">
    <property type="entry name" value="Cytochrome_c-type_DH"/>
</dbReference>
<dbReference type="RefSeq" id="WP_200312018.1">
    <property type="nucleotide sequence ID" value="NZ_JAENIM010000042.1"/>
</dbReference>
<protein>
    <submittedName>
        <fullName evidence="7">C-type cytochrome</fullName>
    </submittedName>
</protein>
<feature type="domain" description="Cytochrome c" evidence="6">
    <location>
        <begin position="26"/>
        <end position="114"/>
    </location>
</feature>
<comment type="caution">
    <text evidence="7">The sequence shown here is derived from an EMBL/GenBank/DDBJ whole genome shotgun (WGS) entry which is preliminary data.</text>
</comment>
<dbReference type="PANTHER" id="PTHR35008">
    <property type="entry name" value="BLL4482 PROTEIN-RELATED"/>
    <property type="match status" value="1"/>
</dbReference>
<evidence type="ECO:0000256" key="1">
    <source>
        <dbReference type="ARBA" id="ARBA00022617"/>
    </source>
</evidence>
<dbReference type="GO" id="GO:0009055">
    <property type="term" value="F:electron transfer activity"/>
    <property type="evidence" value="ECO:0007669"/>
    <property type="project" value="InterPro"/>
</dbReference>
<dbReference type="SUPFAM" id="SSF46626">
    <property type="entry name" value="Cytochrome c"/>
    <property type="match status" value="1"/>
</dbReference>
<keyword evidence="3 4" id="KW-0408">Iron</keyword>
<dbReference type="Gene3D" id="1.10.760.10">
    <property type="entry name" value="Cytochrome c-like domain"/>
    <property type="match status" value="1"/>
</dbReference>
<evidence type="ECO:0000259" key="6">
    <source>
        <dbReference type="PROSITE" id="PS51007"/>
    </source>
</evidence>
<accession>A0A8J7MFT0</accession>
<dbReference type="GO" id="GO:0020037">
    <property type="term" value="F:heme binding"/>
    <property type="evidence" value="ECO:0007669"/>
    <property type="project" value="InterPro"/>
</dbReference>
<dbReference type="Pfam" id="PF00034">
    <property type="entry name" value="Cytochrom_C"/>
    <property type="match status" value="1"/>
</dbReference>
<dbReference type="PROSITE" id="PS51007">
    <property type="entry name" value="CYTC"/>
    <property type="match status" value="1"/>
</dbReference>
<feature type="chain" id="PRO_5035157285" evidence="5">
    <location>
        <begin position="22"/>
        <end position="141"/>
    </location>
</feature>
<dbReference type="PANTHER" id="PTHR35008:SF8">
    <property type="entry name" value="ALCOHOL DEHYDROGENASE CYTOCHROME C SUBUNIT"/>
    <property type="match status" value="1"/>
</dbReference>
<evidence type="ECO:0000256" key="4">
    <source>
        <dbReference type="PROSITE-ProRule" id="PRU00433"/>
    </source>
</evidence>
<reference evidence="7" key="1">
    <citation type="submission" date="2021-01" db="EMBL/GenBank/DDBJ databases">
        <title>Modified the classification status of verrucomicrobia.</title>
        <authorList>
            <person name="Feng X."/>
        </authorList>
    </citation>
    <scope>NUCLEOTIDE SEQUENCE</scope>
    <source>
        <strain evidence="7">_KCTC 22039</strain>
    </source>
</reference>
<evidence type="ECO:0000256" key="2">
    <source>
        <dbReference type="ARBA" id="ARBA00022723"/>
    </source>
</evidence>
<feature type="signal peptide" evidence="5">
    <location>
        <begin position="1"/>
        <end position="21"/>
    </location>
</feature>
<evidence type="ECO:0000256" key="3">
    <source>
        <dbReference type="ARBA" id="ARBA00023004"/>
    </source>
</evidence>
<evidence type="ECO:0000313" key="7">
    <source>
        <dbReference type="EMBL" id="MBK1792005.1"/>
    </source>
</evidence>
<proteinExistence type="predicted"/>
<keyword evidence="1 4" id="KW-0349">Heme</keyword>
<evidence type="ECO:0000256" key="5">
    <source>
        <dbReference type="SAM" id="SignalP"/>
    </source>
</evidence>